<evidence type="ECO:0000313" key="3">
    <source>
        <dbReference type="Proteomes" id="UP000078046"/>
    </source>
</evidence>
<evidence type="ECO:0000313" key="2">
    <source>
        <dbReference type="EMBL" id="OAF70145.1"/>
    </source>
</evidence>
<gene>
    <name evidence="2" type="ORF">A3Q56_02044</name>
</gene>
<dbReference type="AlphaFoldDB" id="A0A177B7D0"/>
<feature type="region of interest" description="Disordered" evidence="1">
    <location>
        <begin position="31"/>
        <end position="57"/>
    </location>
</feature>
<reference evidence="2 3" key="1">
    <citation type="submission" date="2016-04" db="EMBL/GenBank/DDBJ databases">
        <title>The genome of Intoshia linei affirms orthonectids as highly simplified spiralians.</title>
        <authorList>
            <person name="Mikhailov K.V."/>
            <person name="Slusarev G.S."/>
            <person name="Nikitin M.A."/>
            <person name="Logacheva M.D."/>
            <person name="Penin A."/>
            <person name="Aleoshin V."/>
            <person name="Panchin Y.V."/>
        </authorList>
    </citation>
    <scope>NUCLEOTIDE SEQUENCE [LARGE SCALE GENOMIC DNA]</scope>
    <source>
        <strain evidence="2">Intl2013</strain>
        <tissue evidence="2">Whole animal</tissue>
    </source>
</reference>
<keyword evidence="3" id="KW-1185">Reference proteome</keyword>
<organism evidence="2 3">
    <name type="scientific">Intoshia linei</name>
    <dbReference type="NCBI Taxonomy" id="1819745"/>
    <lineage>
        <taxon>Eukaryota</taxon>
        <taxon>Metazoa</taxon>
        <taxon>Spiralia</taxon>
        <taxon>Lophotrochozoa</taxon>
        <taxon>Mesozoa</taxon>
        <taxon>Orthonectida</taxon>
        <taxon>Rhopaluridae</taxon>
        <taxon>Intoshia</taxon>
    </lineage>
</organism>
<proteinExistence type="predicted"/>
<accession>A0A177B7D0</accession>
<feature type="compositionally biased region" description="Polar residues" evidence="1">
    <location>
        <begin position="43"/>
        <end position="54"/>
    </location>
</feature>
<protein>
    <submittedName>
        <fullName evidence="2">Uncharacterized protein</fullName>
    </submittedName>
</protein>
<evidence type="ECO:0000256" key="1">
    <source>
        <dbReference type="SAM" id="MobiDB-lite"/>
    </source>
</evidence>
<sequence>MELVFSKQDKNSLIKLNEYIKKYTKSMKRNFDKKVQKSHSKHNNSYVPNIPVNSKSHDLYRERPKRKINLPKRYVNYNTSINIKSNIDTDTLPRRALHIQERIYPTQLQMIISQADKMFGENFVLKNISDIINANAQ</sequence>
<dbReference type="Proteomes" id="UP000078046">
    <property type="component" value="Unassembled WGS sequence"/>
</dbReference>
<comment type="caution">
    <text evidence="2">The sequence shown here is derived from an EMBL/GenBank/DDBJ whole genome shotgun (WGS) entry which is preliminary data.</text>
</comment>
<dbReference type="EMBL" id="LWCA01000184">
    <property type="protein sequence ID" value="OAF70145.1"/>
    <property type="molecule type" value="Genomic_DNA"/>
</dbReference>
<name>A0A177B7D0_9BILA</name>